<dbReference type="SUPFAM" id="SSF57903">
    <property type="entry name" value="FYVE/PHD zinc finger"/>
    <property type="match status" value="1"/>
</dbReference>
<feature type="region of interest" description="Disordered" evidence="1">
    <location>
        <begin position="60"/>
        <end position="91"/>
    </location>
</feature>
<keyword evidence="3" id="KW-1185">Reference proteome</keyword>
<dbReference type="InterPro" id="IPR011011">
    <property type="entry name" value="Znf_FYVE_PHD"/>
</dbReference>
<dbReference type="Proteomes" id="UP001516400">
    <property type="component" value="Unassembled WGS sequence"/>
</dbReference>
<evidence type="ECO:0000313" key="2">
    <source>
        <dbReference type="EMBL" id="KAL3284355.1"/>
    </source>
</evidence>
<reference evidence="2 3" key="1">
    <citation type="journal article" date="2021" name="BMC Biol.">
        <title>Horizontally acquired antibacterial genes associated with adaptive radiation of ladybird beetles.</title>
        <authorList>
            <person name="Li H.S."/>
            <person name="Tang X.F."/>
            <person name="Huang Y.H."/>
            <person name="Xu Z.Y."/>
            <person name="Chen M.L."/>
            <person name="Du X.Y."/>
            <person name="Qiu B.Y."/>
            <person name="Chen P.T."/>
            <person name="Zhang W."/>
            <person name="Slipinski A."/>
            <person name="Escalona H.E."/>
            <person name="Waterhouse R.M."/>
            <person name="Zwick A."/>
            <person name="Pang H."/>
        </authorList>
    </citation>
    <scope>NUCLEOTIDE SEQUENCE [LARGE SCALE GENOMIC DNA]</scope>
    <source>
        <strain evidence="2">SYSU2018</strain>
    </source>
</reference>
<name>A0ABD2P0M7_9CUCU</name>
<comment type="caution">
    <text evidence="2">The sequence shown here is derived from an EMBL/GenBank/DDBJ whole genome shotgun (WGS) entry which is preliminary data.</text>
</comment>
<protein>
    <recommendedName>
        <fullName evidence="4">PHD-type domain-containing protein</fullName>
    </recommendedName>
</protein>
<dbReference type="InterPro" id="IPR013083">
    <property type="entry name" value="Znf_RING/FYVE/PHD"/>
</dbReference>
<proteinExistence type="predicted"/>
<evidence type="ECO:0008006" key="4">
    <source>
        <dbReference type="Google" id="ProtNLM"/>
    </source>
</evidence>
<dbReference type="Gene3D" id="3.30.40.10">
    <property type="entry name" value="Zinc/RING finger domain, C3HC4 (zinc finger)"/>
    <property type="match status" value="1"/>
</dbReference>
<accession>A0ABD2P0M7</accession>
<sequence>MTIMNRLKLKSKQILQAAYRIQCAGDCHMWFHEKCVSGNKEELDEIRKKQVIWFCEGCDTSVSSGDESSSSSSSEEEDDTLPSKGKKKKKKNYVERYQQVRIIFPEIFYLSKNTAF</sequence>
<feature type="compositionally biased region" description="Low complexity" evidence="1">
    <location>
        <begin position="60"/>
        <end position="73"/>
    </location>
</feature>
<evidence type="ECO:0000313" key="3">
    <source>
        <dbReference type="Proteomes" id="UP001516400"/>
    </source>
</evidence>
<organism evidence="2 3">
    <name type="scientific">Cryptolaemus montrouzieri</name>
    <dbReference type="NCBI Taxonomy" id="559131"/>
    <lineage>
        <taxon>Eukaryota</taxon>
        <taxon>Metazoa</taxon>
        <taxon>Ecdysozoa</taxon>
        <taxon>Arthropoda</taxon>
        <taxon>Hexapoda</taxon>
        <taxon>Insecta</taxon>
        <taxon>Pterygota</taxon>
        <taxon>Neoptera</taxon>
        <taxon>Endopterygota</taxon>
        <taxon>Coleoptera</taxon>
        <taxon>Polyphaga</taxon>
        <taxon>Cucujiformia</taxon>
        <taxon>Coccinelloidea</taxon>
        <taxon>Coccinellidae</taxon>
        <taxon>Scymninae</taxon>
        <taxon>Scymnini</taxon>
        <taxon>Cryptolaemus</taxon>
    </lineage>
</organism>
<dbReference type="AlphaFoldDB" id="A0ABD2P0M7"/>
<dbReference type="EMBL" id="JABFTP020000165">
    <property type="protein sequence ID" value="KAL3284355.1"/>
    <property type="molecule type" value="Genomic_DNA"/>
</dbReference>
<gene>
    <name evidence="2" type="ORF">HHI36_018519</name>
</gene>
<evidence type="ECO:0000256" key="1">
    <source>
        <dbReference type="SAM" id="MobiDB-lite"/>
    </source>
</evidence>